<dbReference type="InterPro" id="IPR020846">
    <property type="entry name" value="MFS_dom"/>
</dbReference>
<dbReference type="EMBL" id="BEXA01000001">
    <property type="protein sequence ID" value="GAY72479.1"/>
    <property type="molecule type" value="Genomic_DNA"/>
</dbReference>
<evidence type="ECO:0000259" key="7">
    <source>
        <dbReference type="PROSITE" id="PS50850"/>
    </source>
</evidence>
<comment type="subcellular location">
    <subcellularLocation>
        <location evidence="1">Cell membrane</location>
        <topology evidence="1">Multi-pass membrane protein</topology>
    </subcellularLocation>
</comment>
<keyword evidence="4 6" id="KW-1133">Transmembrane helix</keyword>
<dbReference type="Gene3D" id="1.20.1720.10">
    <property type="entry name" value="Multidrug resistance protein D"/>
    <property type="match status" value="1"/>
</dbReference>
<name>A0A401FJE4_9LACO</name>
<organism evidence="8 9">
    <name type="scientific">Lentilactobacillus kosonis</name>
    <dbReference type="NCBI Taxonomy" id="2810561"/>
    <lineage>
        <taxon>Bacteria</taxon>
        <taxon>Bacillati</taxon>
        <taxon>Bacillota</taxon>
        <taxon>Bacilli</taxon>
        <taxon>Lactobacillales</taxon>
        <taxon>Lactobacillaceae</taxon>
        <taxon>Lentilactobacillus</taxon>
    </lineage>
</organism>
<evidence type="ECO:0000256" key="5">
    <source>
        <dbReference type="ARBA" id="ARBA00023136"/>
    </source>
</evidence>
<dbReference type="GO" id="GO:0005886">
    <property type="term" value="C:plasma membrane"/>
    <property type="evidence" value="ECO:0007669"/>
    <property type="project" value="UniProtKB-SubCell"/>
</dbReference>
<keyword evidence="5 6" id="KW-0472">Membrane</keyword>
<evidence type="ECO:0000313" key="8">
    <source>
        <dbReference type="EMBL" id="GAY72479.1"/>
    </source>
</evidence>
<evidence type="ECO:0000256" key="6">
    <source>
        <dbReference type="SAM" id="Phobius"/>
    </source>
</evidence>
<dbReference type="SUPFAM" id="SSF103473">
    <property type="entry name" value="MFS general substrate transporter"/>
    <property type="match status" value="1"/>
</dbReference>
<keyword evidence="2" id="KW-0813">Transport</keyword>
<evidence type="ECO:0000256" key="1">
    <source>
        <dbReference type="ARBA" id="ARBA00004651"/>
    </source>
</evidence>
<dbReference type="Proteomes" id="UP000286974">
    <property type="component" value="Unassembled WGS sequence"/>
</dbReference>
<proteinExistence type="predicted"/>
<dbReference type="Pfam" id="PF07690">
    <property type="entry name" value="MFS_1"/>
    <property type="match status" value="1"/>
</dbReference>
<sequence length="63" mass="6591">MGTVSATGPLSMDMYLPALPEMAKSLSTQTSVLQLSLSACLIGLALGQLVVGPLSDRYGRKNH</sequence>
<dbReference type="InterPro" id="IPR011701">
    <property type="entry name" value="MFS"/>
</dbReference>
<accession>A0A401FJE4</accession>
<evidence type="ECO:0000256" key="4">
    <source>
        <dbReference type="ARBA" id="ARBA00022989"/>
    </source>
</evidence>
<gene>
    <name evidence="8" type="ORF">NBRC111893_625</name>
</gene>
<feature type="transmembrane region" description="Helical" evidence="6">
    <location>
        <begin position="32"/>
        <end position="51"/>
    </location>
</feature>
<evidence type="ECO:0000256" key="3">
    <source>
        <dbReference type="ARBA" id="ARBA00022692"/>
    </source>
</evidence>
<dbReference type="PROSITE" id="PS50850">
    <property type="entry name" value="MFS"/>
    <property type="match status" value="1"/>
</dbReference>
<dbReference type="InterPro" id="IPR036259">
    <property type="entry name" value="MFS_trans_sf"/>
</dbReference>
<evidence type="ECO:0000313" key="9">
    <source>
        <dbReference type="Proteomes" id="UP000286974"/>
    </source>
</evidence>
<reference evidence="8 9" key="1">
    <citation type="submission" date="2017-11" db="EMBL/GenBank/DDBJ databases">
        <title>Draft Genome Sequence of Lactobacillus curieae NBRC 111893 isolated from Koso, a Japanese sugar-Vegetable Fermented Beverage.</title>
        <authorList>
            <person name="Chiou T.Y."/>
            <person name="Oshima K."/>
            <person name="Suda W."/>
            <person name="Hattori M."/>
            <person name="Takahashi T."/>
        </authorList>
    </citation>
    <scope>NUCLEOTIDE SEQUENCE [LARGE SCALE GENOMIC DNA]</scope>
    <source>
        <strain evidence="8 9">NBRC111893</strain>
    </source>
</reference>
<keyword evidence="9" id="KW-1185">Reference proteome</keyword>
<dbReference type="GO" id="GO:0022857">
    <property type="term" value="F:transmembrane transporter activity"/>
    <property type="evidence" value="ECO:0007669"/>
    <property type="project" value="InterPro"/>
</dbReference>
<comment type="caution">
    <text evidence="8">The sequence shown here is derived from an EMBL/GenBank/DDBJ whole genome shotgun (WGS) entry which is preliminary data.</text>
</comment>
<evidence type="ECO:0000256" key="2">
    <source>
        <dbReference type="ARBA" id="ARBA00022448"/>
    </source>
</evidence>
<dbReference type="AlphaFoldDB" id="A0A401FJE4"/>
<keyword evidence="3 6" id="KW-0812">Transmembrane</keyword>
<feature type="domain" description="Major facilitator superfamily (MFS) profile" evidence="7">
    <location>
        <begin position="1"/>
        <end position="63"/>
    </location>
</feature>
<protein>
    <submittedName>
        <fullName evidence="8">Drug resistance transporter Bcr/CflA subfamily</fullName>
    </submittedName>
</protein>